<dbReference type="EMBL" id="CP034235">
    <property type="protein sequence ID" value="QGQ94594.1"/>
    <property type="molecule type" value="Genomic_DNA"/>
</dbReference>
<feature type="domain" description="Reductase C-terminal" evidence="6">
    <location>
        <begin position="322"/>
        <end position="410"/>
    </location>
</feature>
<feature type="domain" description="FAD/NAD(P)-binding" evidence="5">
    <location>
        <begin position="6"/>
        <end position="303"/>
    </location>
</feature>
<dbReference type="SUPFAM" id="SSF51905">
    <property type="entry name" value="FAD/NAD(P)-binding domain"/>
    <property type="match status" value="2"/>
</dbReference>
<comment type="cofactor">
    <cofactor evidence="1">
        <name>FAD</name>
        <dbReference type="ChEBI" id="CHEBI:57692"/>
    </cofactor>
</comment>
<evidence type="ECO:0000256" key="3">
    <source>
        <dbReference type="ARBA" id="ARBA00022827"/>
    </source>
</evidence>
<reference evidence="8" key="1">
    <citation type="submission" date="2018-11" db="EMBL/GenBank/DDBJ databases">
        <title>Complete genome sequence of Paenibacillus sp. ML311-T8.</title>
        <authorList>
            <person name="Nam Y.-D."/>
            <person name="Kang J."/>
            <person name="Chung W.-H."/>
            <person name="Park Y.S."/>
        </authorList>
    </citation>
    <scope>NUCLEOTIDE SEQUENCE [LARGE SCALE GENOMIC DNA]</scope>
    <source>
        <strain evidence="8">ML311-T8</strain>
    </source>
</reference>
<evidence type="ECO:0000259" key="5">
    <source>
        <dbReference type="Pfam" id="PF07992"/>
    </source>
</evidence>
<keyword evidence="3" id="KW-0274">FAD</keyword>
<evidence type="ECO:0000313" key="8">
    <source>
        <dbReference type="Proteomes" id="UP000426246"/>
    </source>
</evidence>
<keyword evidence="2" id="KW-0285">Flavoprotein</keyword>
<evidence type="ECO:0000256" key="4">
    <source>
        <dbReference type="ARBA" id="ARBA00023002"/>
    </source>
</evidence>
<gene>
    <name evidence="7" type="ORF">EHS13_06680</name>
</gene>
<dbReference type="InterPro" id="IPR050446">
    <property type="entry name" value="FAD-oxidoreductase/Apoptosis"/>
</dbReference>
<dbReference type="InterPro" id="IPR028202">
    <property type="entry name" value="Reductase_C"/>
</dbReference>
<accession>A0A6B8RFU0</accession>
<evidence type="ECO:0000259" key="6">
    <source>
        <dbReference type="Pfam" id="PF14759"/>
    </source>
</evidence>
<dbReference type="SUPFAM" id="SSF55424">
    <property type="entry name" value="FAD/NAD-linked reductases, dimerisation (C-terminal) domain"/>
    <property type="match status" value="1"/>
</dbReference>
<dbReference type="Gene3D" id="3.30.390.30">
    <property type="match status" value="1"/>
</dbReference>
<dbReference type="InterPro" id="IPR023753">
    <property type="entry name" value="FAD/NAD-binding_dom"/>
</dbReference>
<dbReference type="InterPro" id="IPR036188">
    <property type="entry name" value="FAD/NAD-bd_sf"/>
</dbReference>
<dbReference type="PRINTS" id="PR00368">
    <property type="entry name" value="FADPNR"/>
</dbReference>
<dbReference type="Gene3D" id="3.50.50.60">
    <property type="entry name" value="FAD/NAD(P)-binding domain"/>
    <property type="match status" value="2"/>
</dbReference>
<dbReference type="OrthoDB" id="9802028at2"/>
<dbReference type="Pfam" id="PF14759">
    <property type="entry name" value="Reductase_C"/>
    <property type="match status" value="1"/>
</dbReference>
<dbReference type="RefSeq" id="WP_155699601.1">
    <property type="nucleotide sequence ID" value="NZ_CP034235.1"/>
</dbReference>
<dbReference type="GO" id="GO:0005737">
    <property type="term" value="C:cytoplasm"/>
    <property type="evidence" value="ECO:0007669"/>
    <property type="project" value="TreeGrafter"/>
</dbReference>
<evidence type="ECO:0000256" key="2">
    <source>
        <dbReference type="ARBA" id="ARBA00022630"/>
    </source>
</evidence>
<dbReference type="InterPro" id="IPR016156">
    <property type="entry name" value="FAD/NAD-linked_Rdtase_dimer_sf"/>
</dbReference>
<dbReference type="GO" id="GO:0016651">
    <property type="term" value="F:oxidoreductase activity, acting on NAD(P)H"/>
    <property type="evidence" value="ECO:0007669"/>
    <property type="project" value="TreeGrafter"/>
</dbReference>
<protein>
    <submittedName>
        <fullName evidence="7">Ferredoxin reductase</fullName>
    </submittedName>
</protein>
<dbReference type="KEGG" id="ppsc:EHS13_06680"/>
<dbReference type="PANTHER" id="PTHR43557">
    <property type="entry name" value="APOPTOSIS-INDUCING FACTOR 1"/>
    <property type="match status" value="1"/>
</dbReference>
<dbReference type="PANTHER" id="PTHR43557:SF2">
    <property type="entry name" value="RIESKE DOMAIN-CONTAINING PROTEIN-RELATED"/>
    <property type="match status" value="1"/>
</dbReference>
<evidence type="ECO:0000313" key="7">
    <source>
        <dbReference type="EMBL" id="QGQ94594.1"/>
    </source>
</evidence>
<organism evidence="7 8">
    <name type="scientific">Paenibacillus psychroresistens</name>
    <dbReference type="NCBI Taxonomy" id="1778678"/>
    <lineage>
        <taxon>Bacteria</taxon>
        <taxon>Bacillati</taxon>
        <taxon>Bacillota</taxon>
        <taxon>Bacilli</taxon>
        <taxon>Bacillales</taxon>
        <taxon>Paenibacillaceae</taxon>
        <taxon>Paenibacillus</taxon>
    </lineage>
</organism>
<dbReference type="PRINTS" id="PR00411">
    <property type="entry name" value="PNDRDTASEI"/>
</dbReference>
<dbReference type="AlphaFoldDB" id="A0A6B8RFU0"/>
<name>A0A6B8RFU0_9BACL</name>
<dbReference type="Proteomes" id="UP000426246">
    <property type="component" value="Chromosome"/>
</dbReference>
<keyword evidence="4" id="KW-0560">Oxidoreductase</keyword>
<proteinExistence type="predicted"/>
<dbReference type="Pfam" id="PF07992">
    <property type="entry name" value="Pyr_redox_2"/>
    <property type="match status" value="1"/>
</dbReference>
<keyword evidence="8" id="KW-1185">Reference proteome</keyword>
<sequence>MSELGMVIVGAGEAGARAAVELRTEGWAGSITLIGKEKLAPYERPPLSKSSLLDTEEPSPVTILDETKLSQYKIKLITNSSVVNINPSDHLLELNDGQSIRYERLLLATGAYPRQLNIEGSDTSSLLYLRTFADALALRARFLAGKHIVIIGAGFIGLEAAASAREKGCSVTVIEAGPRILMRGVPEEIAHILKARHLNASVMFKLGVGIKGIENSKDRHSIKLADGTIIECDTVVVGIGAIPETSLAAKCGLTIENGIFTDEKLTTSDADIFAAGDCCSFPHSLYGGKRIRLEAWRNAQDQGTHAAHNMLGAAKPFLEIPWFWSDQYEQTLQVTGLPDYGVKTLCRDLGEFAKFYFHLSSDGRLAAASAVGLNSNIAKDIRLAEMLIQKQMVLDPKSLENPEVKLKSLLVY</sequence>
<evidence type="ECO:0000256" key="1">
    <source>
        <dbReference type="ARBA" id="ARBA00001974"/>
    </source>
</evidence>